<evidence type="ECO:0000313" key="13">
    <source>
        <dbReference type="EMBL" id="CUG89081.1"/>
    </source>
</evidence>
<feature type="compositionally biased region" description="Low complexity" evidence="11">
    <location>
        <begin position="134"/>
        <end position="143"/>
    </location>
</feature>
<evidence type="ECO:0000256" key="9">
    <source>
        <dbReference type="ARBA" id="ARBA00031593"/>
    </source>
</evidence>
<name>A0A0S4JFM0_BODSA</name>
<dbReference type="InterPro" id="IPR042541">
    <property type="entry name" value="BART_sf"/>
</dbReference>
<dbReference type="InterPro" id="IPR038888">
    <property type="entry name" value="CFAP36"/>
</dbReference>
<dbReference type="AlphaFoldDB" id="A0A0S4JFM0"/>
<gene>
    <name evidence="13" type="ORF">BSAL_19190</name>
</gene>
<reference evidence="14" key="1">
    <citation type="submission" date="2015-09" db="EMBL/GenBank/DDBJ databases">
        <authorList>
            <consortium name="Pathogen Informatics"/>
        </authorList>
    </citation>
    <scope>NUCLEOTIDE SEQUENCE [LARGE SCALE GENOMIC DNA]</scope>
    <source>
        <strain evidence="14">Lake Konstanz</strain>
    </source>
</reference>
<evidence type="ECO:0000313" key="14">
    <source>
        <dbReference type="Proteomes" id="UP000051952"/>
    </source>
</evidence>
<evidence type="ECO:0000256" key="3">
    <source>
        <dbReference type="ARBA" id="ARBA00007460"/>
    </source>
</evidence>
<dbReference type="PANTHER" id="PTHR21532">
    <property type="entry name" value="PHOSPHODIESTERASE HL"/>
    <property type="match status" value="1"/>
</dbReference>
<dbReference type="OMA" id="WNITISE"/>
<evidence type="ECO:0000256" key="5">
    <source>
        <dbReference type="ARBA" id="ARBA00022490"/>
    </source>
</evidence>
<evidence type="ECO:0000256" key="8">
    <source>
        <dbReference type="ARBA" id="ARBA00023273"/>
    </source>
</evidence>
<evidence type="ECO:0000256" key="7">
    <source>
        <dbReference type="ARBA" id="ARBA00023069"/>
    </source>
</evidence>
<comment type="similarity">
    <text evidence="3">Belongs to the CFAP36 family.</text>
</comment>
<organism evidence="13 14">
    <name type="scientific">Bodo saltans</name>
    <name type="common">Flagellated protozoan</name>
    <dbReference type="NCBI Taxonomy" id="75058"/>
    <lineage>
        <taxon>Eukaryota</taxon>
        <taxon>Discoba</taxon>
        <taxon>Euglenozoa</taxon>
        <taxon>Kinetoplastea</taxon>
        <taxon>Metakinetoplastina</taxon>
        <taxon>Eubodonida</taxon>
        <taxon>Bodonidae</taxon>
        <taxon>Bodo</taxon>
    </lineage>
</organism>
<feature type="compositionally biased region" description="Polar residues" evidence="11">
    <location>
        <begin position="402"/>
        <end position="420"/>
    </location>
</feature>
<feature type="region of interest" description="Disordered" evidence="11">
    <location>
        <begin position="401"/>
        <end position="420"/>
    </location>
</feature>
<dbReference type="Proteomes" id="UP000051952">
    <property type="component" value="Unassembled WGS sequence"/>
</dbReference>
<evidence type="ECO:0000256" key="1">
    <source>
        <dbReference type="ARBA" id="ARBA00004138"/>
    </source>
</evidence>
<dbReference type="OrthoDB" id="278025at2759"/>
<keyword evidence="7" id="KW-0969">Cilium</keyword>
<evidence type="ECO:0000256" key="11">
    <source>
        <dbReference type="SAM" id="MobiDB-lite"/>
    </source>
</evidence>
<feature type="region of interest" description="Disordered" evidence="11">
    <location>
        <begin position="134"/>
        <end position="154"/>
    </location>
</feature>
<dbReference type="VEuPathDB" id="TriTrypDB:BSAL_19190"/>
<dbReference type="PANTHER" id="PTHR21532:SF0">
    <property type="entry name" value="CILIA- AND FLAGELLA-ASSOCIATED PROTEIN 36"/>
    <property type="match status" value="1"/>
</dbReference>
<feature type="domain" description="BART" evidence="12">
    <location>
        <begin position="2"/>
        <end position="122"/>
    </location>
</feature>
<evidence type="ECO:0000256" key="2">
    <source>
        <dbReference type="ARBA" id="ARBA00004496"/>
    </source>
</evidence>
<keyword evidence="14" id="KW-1185">Reference proteome</keyword>
<keyword evidence="6 10" id="KW-0175">Coiled coil</keyword>
<dbReference type="GO" id="GO:0097546">
    <property type="term" value="C:ciliary base"/>
    <property type="evidence" value="ECO:0007669"/>
    <property type="project" value="TreeGrafter"/>
</dbReference>
<dbReference type="Pfam" id="PF11527">
    <property type="entry name" value="ARL2_Bind_BART"/>
    <property type="match status" value="1"/>
</dbReference>
<dbReference type="GO" id="GO:0005930">
    <property type="term" value="C:axoneme"/>
    <property type="evidence" value="ECO:0007669"/>
    <property type="project" value="TreeGrafter"/>
</dbReference>
<sequence length="446" mass="49468">MSEWIVEAVIQFVKSPLWTVPINNFIDEQCIVFAEEDNGELKFEYTAIFQTFQQLVDGLLTAFINELGVPAEEVLSVCKARMETESGLSKGKYVTEFIEYVTCLDDFRSFKKVMEQRNISLELEAAKAFQRVATQQAATAPPADEADQGETDEERDLRLAIEASLADDEVIRRQAQLEDADLQKALAMSIAQEEERASAQKRFLEDQAKRAAEREEAERIQQEHSRLEAEKDLRIAELEAETLQKRKENAAAAAAAAVTPVVIAPSIEQKFVEPAAQPQPVQASNVATVAQPDVVRVSSTAIASMPSGLAPLGERRAPFTSFRALPSIASQQPTFAQLHSEAKAAAPAPQAPVSIAPPQVIVNKNEPSKEQLEERARQMREHRERLMAAKKAERQMELDQYKATNSGSTPNVAPQGTTTLDETMQLTVQIARRLREDLVGETRRAQ</sequence>
<keyword evidence="8" id="KW-0966">Cell projection</keyword>
<evidence type="ECO:0000256" key="6">
    <source>
        <dbReference type="ARBA" id="ARBA00023054"/>
    </source>
</evidence>
<evidence type="ECO:0000256" key="4">
    <source>
        <dbReference type="ARBA" id="ARBA00021815"/>
    </source>
</evidence>
<keyword evidence="5" id="KW-0963">Cytoplasm</keyword>
<evidence type="ECO:0000256" key="10">
    <source>
        <dbReference type="SAM" id="Coils"/>
    </source>
</evidence>
<comment type="subcellular location">
    <subcellularLocation>
        <location evidence="1">Cell projection</location>
        <location evidence="1">Cilium</location>
    </subcellularLocation>
    <subcellularLocation>
        <location evidence="2">Cytoplasm</location>
    </subcellularLocation>
</comment>
<dbReference type="Gene3D" id="1.20.1520.10">
    <property type="entry name" value="ADP-ribosylation factor-like 2-binding protein, domain"/>
    <property type="match status" value="1"/>
</dbReference>
<dbReference type="InterPro" id="IPR023379">
    <property type="entry name" value="BART_dom"/>
</dbReference>
<feature type="coiled-coil region" evidence="10">
    <location>
        <begin position="369"/>
        <end position="399"/>
    </location>
</feature>
<accession>A0A0S4JFM0</accession>
<protein>
    <recommendedName>
        <fullName evidence="4">Cilia- and flagella-associated protein 36</fullName>
    </recommendedName>
    <alternativeName>
        <fullName evidence="9">Coiled-coil domain-containing protein 104</fullName>
    </alternativeName>
</protein>
<evidence type="ECO:0000259" key="12">
    <source>
        <dbReference type="Pfam" id="PF11527"/>
    </source>
</evidence>
<proteinExistence type="inferred from homology"/>
<feature type="compositionally biased region" description="Acidic residues" evidence="11">
    <location>
        <begin position="144"/>
        <end position="154"/>
    </location>
</feature>
<feature type="coiled-coil region" evidence="10">
    <location>
        <begin position="194"/>
        <end position="253"/>
    </location>
</feature>
<dbReference type="EMBL" id="CYKH01001703">
    <property type="protein sequence ID" value="CUG89081.1"/>
    <property type="molecule type" value="Genomic_DNA"/>
</dbReference>